<dbReference type="EMBL" id="CP055899">
    <property type="protein sequence ID" value="QKX55732.1"/>
    <property type="molecule type" value="Genomic_DNA"/>
</dbReference>
<reference evidence="2" key="1">
    <citation type="submission" date="2020-06" db="EMBL/GenBank/DDBJ databases">
        <title>A chromosome-scale genome assembly of Talaromyces rugulosus W13939.</title>
        <authorList>
            <person name="Wang B."/>
            <person name="Guo L."/>
            <person name="Ye K."/>
            <person name="Wang L."/>
        </authorList>
    </citation>
    <scope>NUCLEOTIDE SEQUENCE [LARGE SCALE GENOMIC DNA]</scope>
    <source>
        <strain evidence="2">W13939</strain>
    </source>
</reference>
<evidence type="ECO:0000313" key="1">
    <source>
        <dbReference type="EMBL" id="QKX55732.1"/>
    </source>
</evidence>
<dbReference type="GeneID" id="55990337"/>
<name>A0A7H8QPA3_TALRU</name>
<protein>
    <submittedName>
        <fullName evidence="1">Uncharacterized protein</fullName>
    </submittedName>
</protein>
<dbReference type="AlphaFoldDB" id="A0A7H8QPA3"/>
<dbReference type="KEGG" id="trg:TRUGW13939_02830"/>
<dbReference type="Proteomes" id="UP000509510">
    <property type="component" value="Chromosome II"/>
</dbReference>
<gene>
    <name evidence="1" type="ORF">TRUGW13939_02830</name>
</gene>
<accession>A0A7H8QPA3</accession>
<evidence type="ECO:0000313" key="2">
    <source>
        <dbReference type="Proteomes" id="UP000509510"/>
    </source>
</evidence>
<keyword evidence="2" id="KW-1185">Reference proteome</keyword>
<dbReference type="RefSeq" id="XP_035341910.1">
    <property type="nucleotide sequence ID" value="XM_035486017.1"/>
</dbReference>
<organism evidence="1 2">
    <name type="scientific">Talaromyces rugulosus</name>
    <name type="common">Penicillium rugulosum</name>
    <dbReference type="NCBI Taxonomy" id="121627"/>
    <lineage>
        <taxon>Eukaryota</taxon>
        <taxon>Fungi</taxon>
        <taxon>Dikarya</taxon>
        <taxon>Ascomycota</taxon>
        <taxon>Pezizomycotina</taxon>
        <taxon>Eurotiomycetes</taxon>
        <taxon>Eurotiomycetidae</taxon>
        <taxon>Eurotiales</taxon>
        <taxon>Trichocomaceae</taxon>
        <taxon>Talaromyces</taxon>
        <taxon>Talaromyces sect. Islandici</taxon>
    </lineage>
</organism>
<sequence>MVSVGITQRFAPAKVASDFASLSLQRQYYGSRGAVTESCPLSAVCFMELAISSSLLDRGPRLLTFGTFRLEFPTDQAPFLLSSSRYFGKIPINGVRATSRSVSLPAQGSRFNHNRIEFFSKSPSRQGEVAVAVAAVVDEEKEGTLLPALPQHRQVPREPKEGFYFPRHPSTGALARGSGPPPHDCWCGKEPWFAPWESVSSSNGRPALVALPATIAPPWTAKRGAGWAKGLLCG</sequence>
<proteinExistence type="predicted"/>